<accession>A0ABW3QDU5</accession>
<dbReference type="InterPro" id="IPR043906">
    <property type="entry name" value="Gfo/Idh/MocA_OxRdtase_bact_C"/>
</dbReference>
<evidence type="ECO:0000313" key="4">
    <source>
        <dbReference type="Proteomes" id="UP001597116"/>
    </source>
</evidence>
<dbReference type="InterPro" id="IPR050463">
    <property type="entry name" value="Gfo/Idh/MocA_oxidrdct_glycsds"/>
</dbReference>
<sequence length="445" mass="50247">MEKDTFSALSRRKFIGQASATLSAFLIVPRFVLGGKRADGSAYLAPSDIISLGFIGTGKQSRGLARNFLATGETKILAAAEVYKAKRDLFIEQTKTYYTSEEGRAKVKGEHPAIQAYNDFRQLLDRKDIDAVVIAAPDHWHAVMAVKAAEAGKDIYCEKPLALTIKEGRAMVNAARKHDRVFQTGSMQRSWPEFRQTAELVRNGYLGDIKNIRVNVGPPPKAYDLPAETIPEGLDWNLWLGPNQPVAFNTELAPPLSKDVFPNWRNYKEFGGGMVTDWGAHMFDIVQWALDKDDSGPVEVIPPDGKDHKFLTYRYDNGITMTHEPWEWNNAIQFVGSEGTLNIQRKKLETNPATLAAKVIGPDEKHVYRSENHYKDFLDAMRKRSKPICDVEIGHRTATVCTIGNIAYELKRPLEWNPKKEQFKKDKDANARLERSLRDEWAIKL</sequence>
<dbReference type="Gene3D" id="3.30.360.10">
    <property type="entry name" value="Dihydrodipicolinate Reductase, domain 2"/>
    <property type="match status" value="1"/>
</dbReference>
<dbReference type="InterPro" id="IPR000683">
    <property type="entry name" value="Gfo/Idh/MocA-like_OxRdtase_N"/>
</dbReference>
<feature type="domain" description="Gfo/Idh/MocA-like oxidoreductase bacterial type C-terminal" evidence="2">
    <location>
        <begin position="224"/>
        <end position="442"/>
    </location>
</feature>
<proteinExistence type="predicted"/>
<dbReference type="Proteomes" id="UP001597116">
    <property type="component" value="Unassembled WGS sequence"/>
</dbReference>
<dbReference type="PANTHER" id="PTHR43818:SF5">
    <property type="entry name" value="OXIDOREDUCTASE FAMILY PROTEIN"/>
    <property type="match status" value="1"/>
</dbReference>
<feature type="domain" description="Gfo/Idh/MocA-like oxidoreductase N-terminal" evidence="1">
    <location>
        <begin position="52"/>
        <end position="185"/>
    </location>
</feature>
<dbReference type="SUPFAM" id="SSF55347">
    <property type="entry name" value="Glyceraldehyde-3-phosphate dehydrogenase-like, C-terminal domain"/>
    <property type="match status" value="1"/>
</dbReference>
<evidence type="ECO:0000259" key="2">
    <source>
        <dbReference type="Pfam" id="PF19051"/>
    </source>
</evidence>
<keyword evidence="4" id="KW-1185">Reference proteome</keyword>
<gene>
    <name evidence="3" type="ORF">ACFQ4C_10545</name>
</gene>
<dbReference type="Pfam" id="PF19051">
    <property type="entry name" value="GFO_IDH_MocA_C2"/>
    <property type="match status" value="1"/>
</dbReference>
<protein>
    <submittedName>
        <fullName evidence="3">Gfo/Idh/MocA family protein</fullName>
    </submittedName>
</protein>
<dbReference type="Gene3D" id="3.40.50.720">
    <property type="entry name" value="NAD(P)-binding Rossmann-like Domain"/>
    <property type="match status" value="1"/>
</dbReference>
<name>A0ABW3QDU5_9BACT</name>
<dbReference type="PANTHER" id="PTHR43818">
    <property type="entry name" value="BCDNA.GH03377"/>
    <property type="match status" value="1"/>
</dbReference>
<evidence type="ECO:0000313" key="3">
    <source>
        <dbReference type="EMBL" id="MFD1141550.1"/>
    </source>
</evidence>
<reference evidence="4" key="1">
    <citation type="journal article" date="2019" name="Int. J. Syst. Evol. Microbiol.">
        <title>The Global Catalogue of Microorganisms (GCM) 10K type strain sequencing project: providing services to taxonomists for standard genome sequencing and annotation.</title>
        <authorList>
            <consortium name="The Broad Institute Genomics Platform"/>
            <consortium name="The Broad Institute Genome Sequencing Center for Infectious Disease"/>
            <person name="Wu L."/>
            <person name="Ma J."/>
        </authorList>
    </citation>
    <scope>NUCLEOTIDE SEQUENCE [LARGE SCALE GENOMIC DNA]</scope>
    <source>
        <strain evidence="4">CCUG 55608</strain>
    </source>
</reference>
<dbReference type="SUPFAM" id="SSF51735">
    <property type="entry name" value="NAD(P)-binding Rossmann-fold domains"/>
    <property type="match status" value="1"/>
</dbReference>
<comment type="caution">
    <text evidence="3">The sequence shown here is derived from an EMBL/GenBank/DDBJ whole genome shotgun (WGS) entry which is preliminary data.</text>
</comment>
<dbReference type="InterPro" id="IPR036291">
    <property type="entry name" value="NAD(P)-bd_dom_sf"/>
</dbReference>
<evidence type="ECO:0000259" key="1">
    <source>
        <dbReference type="Pfam" id="PF01408"/>
    </source>
</evidence>
<dbReference type="Pfam" id="PF01408">
    <property type="entry name" value="GFO_IDH_MocA"/>
    <property type="match status" value="1"/>
</dbReference>
<organism evidence="3 4">
    <name type="scientific">Larkinella insperata</name>
    <dbReference type="NCBI Taxonomy" id="332158"/>
    <lineage>
        <taxon>Bacteria</taxon>
        <taxon>Pseudomonadati</taxon>
        <taxon>Bacteroidota</taxon>
        <taxon>Cytophagia</taxon>
        <taxon>Cytophagales</taxon>
        <taxon>Spirosomataceae</taxon>
        <taxon>Larkinella</taxon>
    </lineage>
</organism>
<dbReference type="EMBL" id="JBHTLP010000008">
    <property type="protein sequence ID" value="MFD1141550.1"/>
    <property type="molecule type" value="Genomic_DNA"/>
</dbReference>
<dbReference type="RefSeq" id="WP_265991982.1">
    <property type="nucleotide sequence ID" value="NZ_CP110973.1"/>
</dbReference>